<evidence type="ECO:0000256" key="7">
    <source>
        <dbReference type="ARBA" id="ARBA00029447"/>
    </source>
</evidence>
<dbReference type="SUPFAM" id="SSF58104">
    <property type="entry name" value="Methyl-accepting chemotaxis protein (MCP) signaling domain"/>
    <property type="match status" value="1"/>
</dbReference>
<feature type="compositionally biased region" description="Low complexity" evidence="9">
    <location>
        <begin position="712"/>
        <end position="727"/>
    </location>
</feature>
<comment type="similarity">
    <text evidence="7">Belongs to the methyl-accepting chemotaxis (MCP) protein family.</text>
</comment>
<dbReference type="Pfam" id="PF00672">
    <property type="entry name" value="HAMP"/>
    <property type="match status" value="1"/>
</dbReference>
<feature type="region of interest" description="Disordered" evidence="9">
    <location>
        <begin position="698"/>
        <end position="756"/>
    </location>
</feature>
<dbReference type="Pfam" id="PF00015">
    <property type="entry name" value="MCPsignal"/>
    <property type="match status" value="1"/>
</dbReference>
<keyword evidence="4 10" id="KW-0812">Transmembrane</keyword>
<dbReference type="PROSITE" id="PS50885">
    <property type="entry name" value="HAMP"/>
    <property type="match status" value="1"/>
</dbReference>
<reference evidence="13" key="1">
    <citation type="submission" date="2015-04" db="EMBL/GenBank/DDBJ databases">
        <authorList>
            <person name="Syromyatnikov M.Y."/>
            <person name="Popov V.N."/>
        </authorList>
    </citation>
    <scope>NUCLEOTIDE SEQUENCE</scope>
    <source>
        <strain evidence="13">MO-1</strain>
    </source>
</reference>
<dbReference type="CDD" id="cd11386">
    <property type="entry name" value="MCP_signal"/>
    <property type="match status" value="1"/>
</dbReference>
<evidence type="ECO:0000256" key="3">
    <source>
        <dbReference type="ARBA" id="ARBA00022500"/>
    </source>
</evidence>
<evidence type="ECO:0000256" key="2">
    <source>
        <dbReference type="ARBA" id="ARBA00022475"/>
    </source>
</evidence>
<dbReference type="FunFam" id="1.10.287.950:FF:000001">
    <property type="entry name" value="Methyl-accepting chemotaxis sensory transducer"/>
    <property type="match status" value="1"/>
</dbReference>
<keyword evidence="3" id="KW-0145">Chemotaxis</keyword>
<gene>
    <name evidence="13" type="ORF">MAGMO_0868</name>
</gene>
<evidence type="ECO:0000256" key="6">
    <source>
        <dbReference type="ARBA" id="ARBA00023136"/>
    </source>
</evidence>
<organism evidence="13">
    <name type="scientific">Magnetococcus massalia (strain MO-1)</name>
    <dbReference type="NCBI Taxonomy" id="451514"/>
    <lineage>
        <taxon>Bacteria</taxon>
        <taxon>Pseudomonadati</taxon>
        <taxon>Pseudomonadota</taxon>
        <taxon>Magnetococcia</taxon>
        <taxon>Magnetococcales</taxon>
        <taxon>Magnetococcaceae</taxon>
        <taxon>Magnetococcus</taxon>
    </lineage>
</organism>
<proteinExistence type="inferred from homology"/>
<dbReference type="GO" id="GO:0006935">
    <property type="term" value="P:chemotaxis"/>
    <property type="evidence" value="ECO:0007669"/>
    <property type="project" value="UniProtKB-KW"/>
</dbReference>
<evidence type="ECO:0000256" key="8">
    <source>
        <dbReference type="PROSITE-ProRule" id="PRU00284"/>
    </source>
</evidence>
<dbReference type="Pfam" id="PF02743">
    <property type="entry name" value="dCache_1"/>
    <property type="match status" value="1"/>
</dbReference>
<sequence>MMRFGDIKIRPKLIGLMLGATLIPLIIVGLLSASLSTDALMEKSFSQLTAVREIKKKQLEKFFGERQGDMNVLVEIVNTLRREAFAKLEAVRTIKRNQIHNYLTSIQEDVQLLAKNHMLIDALEEFEDGLAELGEAPTQKLQRMYIHDNPHPTGDKHKLDSAKEDNLYNRIHKKYHPWLRDLLETRGYYDIFLITEHGRVVYSVFKELDFGTDVVEGRWKSSDLSRIYNMVDQNFRDGYVAFTDMSPYAPSAGAPASFIAAPIFDHEGKKHGALVFQMPLDRINTIMKESTGLGESGETYLVGPDKLMRSDSRLDSTHHSVKASFANPETGKVDTEAYRLSQDGKTGADVIIDYNGNPVLSAYSPLDFLGTRWSLLAEMDVAEAFSPVDGEGVPFFKRYKELYGYYDLFLINPDGYVFFTATQEADYKTNMVNGKYADSNLGKLVRKVLRDGQFAAADFAPYAPSNDAPAAFVAQPVTHENDVELIVALQLPLDAINDIMQERTGMGSSGETYLVGSDKRMRSDSFLDKQGHSVVASFAGTVAHNGVDTEASREALSGTTDAKVVLDYNGNPVLSAYTPLKVLGLDWALLSDIDLAEIEQPIERLRKYIALIGVALAVLMGLLALLVANTFAKPISKGVEFARHIAAGDLTAKIELDQKDELGQLAEALRNMVAKLNEVVENISGAASQVAAGSNELSDTASRISEGATEQAASIEETSSAMEEMTSNIQQNTSNANDTEQIATRSATDAQDSGTAVENTVSAMQEIASKISIIEEIARQTNLLALNAAIEAARAGEHGKGFAVVAAEVRKLAERSQAAAGEIGQLSASSTQIAQDAGEKLTVLVPSIQDTARLVKEIAAASQEQTQGANQVNTAIQQLDQVIQSNAGAAEEMAATAEELSSQADLMAQAISYFNVDGNARISQVKALPDPGDHG</sequence>
<evidence type="ECO:0000256" key="4">
    <source>
        <dbReference type="ARBA" id="ARBA00022692"/>
    </source>
</evidence>
<dbReference type="GO" id="GO:0004888">
    <property type="term" value="F:transmembrane signaling receptor activity"/>
    <property type="evidence" value="ECO:0007669"/>
    <property type="project" value="TreeGrafter"/>
</dbReference>
<evidence type="ECO:0000259" key="12">
    <source>
        <dbReference type="PROSITE" id="PS50885"/>
    </source>
</evidence>
<dbReference type="InterPro" id="IPR003660">
    <property type="entry name" value="HAMP_dom"/>
</dbReference>
<dbReference type="InterPro" id="IPR051310">
    <property type="entry name" value="MCP_chemotaxis"/>
</dbReference>
<dbReference type="CDD" id="cd06225">
    <property type="entry name" value="HAMP"/>
    <property type="match status" value="1"/>
</dbReference>
<keyword evidence="2" id="KW-1003">Cell membrane</keyword>
<dbReference type="InterPro" id="IPR004089">
    <property type="entry name" value="MCPsignal_dom"/>
</dbReference>
<feature type="compositionally biased region" description="Polar residues" evidence="9">
    <location>
        <begin position="728"/>
        <end position="756"/>
    </location>
</feature>
<dbReference type="EMBL" id="LO017727">
    <property type="protein sequence ID" value="CRH05067.1"/>
    <property type="molecule type" value="Genomic_DNA"/>
</dbReference>
<dbReference type="AlphaFoldDB" id="A0A1S7LG72"/>
<feature type="domain" description="HAMP" evidence="12">
    <location>
        <begin position="629"/>
        <end position="681"/>
    </location>
</feature>
<evidence type="ECO:0000313" key="13">
    <source>
        <dbReference type="EMBL" id="CRH05067.1"/>
    </source>
</evidence>
<comment type="subcellular location">
    <subcellularLocation>
        <location evidence="1">Cell membrane</location>
        <topology evidence="1">Multi-pass membrane protein</topology>
    </subcellularLocation>
</comment>
<keyword evidence="6 10" id="KW-0472">Membrane</keyword>
<dbReference type="SMART" id="SM00304">
    <property type="entry name" value="HAMP"/>
    <property type="match status" value="1"/>
</dbReference>
<dbReference type="Gene3D" id="1.10.287.950">
    <property type="entry name" value="Methyl-accepting chemotaxis protein"/>
    <property type="match status" value="1"/>
</dbReference>
<evidence type="ECO:0000256" key="5">
    <source>
        <dbReference type="ARBA" id="ARBA00022989"/>
    </source>
</evidence>
<accession>A0A1S7LG72</accession>
<dbReference type="Gene3D" id="3.30.450.20">
    <property type="entry name" value="PAS domain"/>
    <property type="match status" value="2"/>
</dbReference>
<name>A0A1S7LG72_MAGMO</name>
<dbReference type="PANTHER" id="PTHR43531">
    <property type="entry name" value="PROTEIN ICFG"/>
    <property type="match status" value="1"/>
</dbReference>
<dbReference type="PROSITE" id="PS50111">
    <property type="entry name" value="CHEMOTAXIS_TRANSDUC_2"/>
    <property type="match status" value="1"/>
</dbReference>
<dbReference type="SMART" id="SM00283">
    <property type="entry name" value="MA"/>
    <property type="match status" value="1"/>
</dbReference>
<evidence type="ECO:0000256" key="10">
    <source>
        <dbReference type="SAM" id="Phobius"/>
    </source>
</evidence>
<feature type="transmembrane region" description="Helical" evidence="10">
    <location>
        <begin position="608"/>
        <end position="628"/>
    </location>
</feature>
<keyword evidence="5 10" id="KW-1133">Transmembrane helix</keyword>
<dbReference type="InterPro" id="IPR033479">
    <property type="entry name" value="dCache_1"/>
</dbReference>
<dbReference type="GO" id="GO:0005886">
    <property type="term" value="C:plasma membrane"/>
    <property type="evidence" value="ECO:0007669"/>
    <property type="project" value="UniProtKB-SubCell"/>
</dbReference>
<protein>
    <submittedName>
        <fullName evidence="13">Putative Methyl-accepting chemotaxis protein</fullName>
    </submittedName>
</protein>
<evidence type="ECO:0000259" key="11">
    <source>
        <dbReference type="PROSITE" id="PS50111"/>
    </source>
</evidence>
<evidence type="ECO:0000256" key="9">
    <source>
        <dbReference type="SAM" id="MobiDB-lite"/>
    </source>
</evidence>
<feature type="domain" description="Methyl-accepting transducer" evidence="11">
    <location>
        <begin position="686"/>
        <end position="901"/>
    </location>
</feature>
<evidence type="ECO:0000256" key="1">
    <source>
        <dbReference type="ARBA" id="ARBA00004651"/>
    </source>
</evidence>
<keyword evidence="8" id="KW-0807">Transducer</keyword>
<dbReference type="PANTHER" id="PTHR43531:SF11">
    <property type="entry name" value="METHYL-ACCEPTING CHEMOTAXIS PROTEIN 3"/>
    <property type="match status" value="1"/>
</dbReference>
<dbReference type="GO" id="GO:0007165">
    <property type="term" value="P:signal transduction"/>
    <property type="evidence" value="ECO:0007669"/>
    <property type="project" value="UniProtKB-KW"/>
</dbReference>